<evidence type="ECO:0000313" key="1">
    <source>
        <dbReference type="EMBL" id="CDN90278.1"/>
    </source>
</evidence>
<evidence type="ECO:0000313" key="2">
    <source>
        <dbReference type="Proteomes" id="UP000028878"/>
    </source>
</evidence>
<accession>A0A1L1PK42</accession>
<proteinExistence type="predicted"/>
<dbReference type="AlphaFoldDB" id="A0A1L1PK42"/>
<protein>
    <submittedName>
        <fullName evidence="1">Uncharacterized protein</fullName>
    </submittedName>
</protein>
<keyword evidence="2" id="KW-1185">Reference proteome</keyword>
<name>A0A1L1PK42_HYDIT</name>
<gene>
    <name evidence="1" type="ORF">BN948_04720</name>
</gene>
<reference evidence="2" key="1">
    <citation type="submission" date="2014-11" db="EMBL/GenBank/DDBJ databases">
        <title>Draft genome sequence of Hydrogenophaga intermedia S1.</title>
        <authorList>
            <person name="Gan H.M."/>
            <person name="Chew T.H."/>
            <person name="Stolz A."/>
        </authorList>
    </citation>
    <scope>NUCLEOTIDE SEQUENCE [LARGE SCALE GENOMIC DNA]</scope>
    <source>
        <strain evidence="2">S1</strain>
    </source>
</reference>
<organism evidence="1 2">
    <name type="scientific">Hydrogenophaga intermedia</name>
    <dbReference type="NCBI Taxonomy" id="65786"/>
    <lineage>
        <taxon>Bacteria</taxon>
        <taxon>Pseudomonadati</taxon>
        <taxon>Pseudomonadota</taxon>
        <taxon>Betaproteobacteria</taxon>
        <taxon>Burkholderiales</taxon>
        <taxon>Comamonadaceae</taxon>
        <taxon>Hydrogenophaga</taxon>
    </lineage>
</organism>
<dbReference type="EMBL" id="CCAE010000073">
    <property type="protein sequence ID" value="CDN90278.1"/>
    <property type="molecule type" value="Genomic_DNA"/>
</dbReference>
<dbReference type="RefSeq" id="WP_009518193.1">
    <property type="nucleotide sequence ID" value="NZ_CCAE010000073.1"/>
</dbReference>
<sequence>MTTTFHQSDFITHALKMVVPMRREFGRNVNVQTMLADPQYAHEVFEVALSSSNTALREQAAYLQRMLGGPRQVVAAPAAAPDAGPAATPAAIDSELGRLQARQAEKYRVGLR</sequence>
<dbReference type="Proteomes" id="UP000028878">
    <property type="component" value="Unassembled WGS sequence"/>
</dbReference>